<comment type="similarity">
    <text evidence="1">Belongs to the 'phage' integrase family.</text>
</comment>
<dbReference type="InterPro" id="IPR013762">
    <property type="entry name" value="Integrase-like_cat_sf"/>
</dbReference>
<accession>A0A1H9PDI5</accession>
<dbReference type="InterPro" id="IPR011010">
    <property type="entry name" value="DNA_brk_join_enz"/>
</dbReference>
<evidence type="ECO:0000313" key="8">
    <source>
        <dbReference type="EMBL" id="SER46212.1"/>
    </source>
</evidence>
<dbReference type="SUPFAM" id="SSF56349">
    <property type="entry name" value="DNA breaking-rejoining enzymes"/>
    <property type="match status" value="1"/>
</dbReference>
<evidence type="ECO:0000256" key="5">
    <source>
        <dbReference type="PROSITE-ProRule" id="PRU01248"/>
    </source>
</evidence>
<dbReference type="Pfam" id="PF14659">
    <property type="entry name" value="Phage_int_SAM_3"/>
    <property type="match status" value="1"/>
</dbReference>
<name>A0A1H9PDI5_9STRE</name>
<dbReference type="Gene3D" id="1.10.443.10">
    <property type="entry name" value="Intergrase catalytic core"/>
    <property type="match status" value="1"/>
</dbReference>
<dbReference type="InterPro" id="IPR010998">
    <property type="entry name" value="Integrase_recombinase_N"/>
</dbReference>
<dbReference type="Proteomes" id="UP000182712">
    <property type="component" value="Unassembled WGS sequence"/>
</dbReference>
<feature type="domain" description="Tyr recombinase" evidence="6">
    <location>
        <begin position="169"/>
        <end position="369"/>
    </location>
</feature>
<organism evidence="8 9">
    <name type="scientific">Streptococcus gallolyticus</name>
    <dbReference type="NCBI Taxonomy" id="315405"/>
    <lineage>
        <taxon>Bacteria</taxon>
        <taxon>Bacillati</taxon>
        <taxon>Bacillota</taxon>
        <taxon>Bacilli</taxon>
        <taxon>Lactobacillales</taxon>
        <taxon>Streptococcaceae</taxon>
        <taxon>Streptococcus</taxon>
    </lineage>
</organism>
<gene>
    <name evidence="8" type="ORF">SAMN04487840_10482</name>
</gene>
<dbReference type="InterPro" id="IPR050090">
    <property type="entry name" value="Tyrosine_recombinase_XerCD"/>
</dbReference>
<evidence type="ECO:0000256" key="3">
    <source>
        <dbReference type="ARBA" id="ARBA00023125"/>
    </source>
</evidence>
<dbReference type="RefSeq" id="WP_074627405.1">
    <property type="nucleotide sequence ID" value="NZ_FOGM01000004.1"/>
</dbReference>
<dbReference type="PANTHER" id="PTHR30349:SF64">
    <property type="entry name" value="PROPHAGE INTEGRASE INTD-RELATED"/>
    <property type="match status" value="1"/>
</dbReference>
<dbReference type="PROSITE" id="PS51900">
    <property type="entry name" value="CB"/>
    <property type="match status" value="1"/>
</dbReference>
<dbReference type="InterPro" id="IPR044068">
    <property type="entry name" value="CB"/>
</dbReference>
<dbReference type="InterPro" id="IPR002104">
    <property type="entry name" value="Integrase_catalytic"/>
</dbReference>
<evidence type="ECO:0000313" key="9">
    <source>
        <dbReference type="Proteomes" id="UP000182712"/>
    </source>
</evidence>
<dbReference type="PROSITE" id="PS51898">
    <property type="entry name" value="TYR_RECOMBINASE"/>
    <property type="match status" value="1"/>
</dbReference>
<dbReference type="Gene3D" id="1.10.150.130">
    <property type="match status" value="1"/>
</dbReference>
<evidence type="ECO:0000259" key="7">
    <source>
        <dbReference type="PROSITE" id="PS51900"/>
    </source>
</evidence>
<sequence length="379" mass="45055">MFYKELDNGKYRYYQKYWNIREERWLQVSVTLKSKTRAVQAEAKRILEDKINKKNSVRLLQAETVKEVYEEWLVIRKMEVKPSTLQTQMGIMNGFIKIFGNEKLTRIKSATLQTYLLAKDWSYGYRNLVKVYLSSLFDYAKTVGYLIDNPMDRVVLPKHKVTQEELELKREHYLSRNQIRLYLDILKKEGKNPIFNILVEFLYLTGLRIGEVQALMWSDIDFETKILTVRHTVQRANKKLDYRITTPKTIHSYRKVYFNSRVVELLDELKHLTTVVSDKDLVFTNGRGDFFGLDAFNLYIQRYFDNQKIGKPDNFKLTSHVFRHSHVSLLAELGFHVREIMERVGHSDEKTTIQIYTHVTEEMKQNSFEKLESVALQYE</sequence>
<reference evidence="8 9" key="1">
    <citation type="submission" date="2016-10" db="EMBL/GenBank/DDBJ databases">
        <authorList>
            <person name="de Groot N.N."/>
        </authorList>
    </citation>
    <scope>NUCLEOTIDE SEQUENCE [LARGE SCALE GENOMIC DNA]</scope>
    <source>
        <strain evidence="8 9">VTM2R47</strain>
    </source>
</reference>
<dbReference type="PANTHER" id="PTHR30349">
    <property type="entry name" value="PHAGE INTEGRASE-RELATED"/>
    <property type="match status" value="1"/>
</dbReference>
<dbReference type="InterPro" id="IPR004107">
    <property type="entry name" value="Integrase_SAM-like_N"/>
</dbReference>
<protein>
    <submittedName>
        <fullName evidence="8">Site-specific recombinase XerD</fullName>
    </submittedName>
</protein>
<dbReference type="CDD" id="cd01189">
    <property type="entry name" value="INT_ICEBs1_C_like"/>
    <property type="match status" value="1"/>
</dbReference>
<evidence type="ECO:0000256" key="4">
    <source>
        <dbReference type="ARBA" id="ARBA00023172"/>
    </source>
</evidence>
<dbReference type="Pfam" id="PF00589">
    <property type="entry name" value="Phage_integrase"/>
    <property type="match status" value="1"/>
</dbReference>
<dbReference type="AlphaFoldDB" id="A0A1H9PDI5"/>
<dbReference type="GO" id="GO:0003677">
    <property type="term" value="F:DNA binding"/>
    <property type="evidence" value="ECO:0007669"/>
    <property type="project" value="UniProtKB-UniRule"/>
</dbReference>
<keyword evidence="4" id="KW-0233">DNA recombination</keyword>
<evidence type="ECO:0000256" key="1">
    <source>
        <dbReference type="ARBA" id="ARBA00008857"/>
    </source>
</evidence>
<proteinExistence type="inferred from homology"/>
<keyword evidence="3 5" id="KW-0238">DNA-binding</keyword>
<evidence type="ECO:0000259" key="6">
    <source>
        <dbReference type="PROSITE" id="PS51898"/>
    </source>
</evidence>
<feature type="domain" description="Core-binding (CB)" evidence="7">
    <location>
        <begin position="63"/>
        <end position="141"/>
    </location>
</feature>
<dbReference type="GO" id="GO:0006310">
    <property type="term" value="P:DNA recombination"/>
    <property type="evidence" value="ECO:0007669"/>
    <property type="project" value="UniProtKB-KW"/>
</dbReference>
<evidence type="ECO:0000256" key="2">
    <source>
        <dbReference type="ARBA" id="ARBA00022908"/>
    </source>
</evidence>
<dbReference type="GO" id="GO:0015074">
    <property type="term" value="P:DNA integration"/>
    <property type="evidence" value="ECO:0007669"/>
    <property type="project" value="UniProtKB-KW"/>
</dbReference>
<keyword evidence="2" id="KW-0229">DNA integration</keyword>
<dbReference type="EMBL" id="FOGM01000004">
    <property type="protein sequence ID" value="SER46212.1"/>
    <property type="molecule type" value="Genomic_DNA"/>
</dbReference>